<protein>
    <submittedName>
        <fullName evidence="2">Uncharacterized protein</fullName>
    </submittedName>
</protein>
<keyword evidence="1" id="KW-0812">Transmembrane</keyword>
<proteinExistence type="predicted"/>
<feature type="transmembrane region" description="Helical" evidence="1">
    <location>
        <begin position="31"/>
        <end position="53"/>
    </location>
</feature>
<keyword evidence="1" id="KW-0472">Membrane</keyword>
<evidence type="ECO:0000313" key="2">
    <source>
        <dbReference type="EMBL" id="MBA2890530.1"/>
    </source>
</evidence>
<dbReference type="Proteomes" id="UP000530928">
    <property type="component" value="Unassembled WGS sequence"/>
</dbReference>
<keyword evidence="3" id="KW-1185">Reference proteome</keyword>
<sequence>MDEVSLSPDETLRLIEEQRKAVRHDLIPNPLFTYVPWGAAWFVGYLAFFLAYGVDSAGISWQLALAILMGGQILAGSAMVYGTTRSSLRVKGHTSQRGAMYGIAWFVGMAVMGWVCSTFVIHLDQNLVGLLFSTCSLMIAAVLYMAGGAIWLDWTMFFVGTWMAVVVGIAAAVGQPYAYLLFAILVGGAFMGVGVIRRHRR</sequence>
<accession>A0A7W0HP60</accession>
<dbReference type="RefSeq" id="WP_181609346.1">
    <property type="nucleotide sequence ID" value="NZ_BAABAM010000006.1"/>
</dbReference>
<organism evidence="2 3">
    <name type="scientific">Nonomuraea soli</name>
    <dbReference type="NCBI Taxonomy" id="1032476"/>
    <lineage>
        <taxon>Bacteria</taxon>
        <taxon>Bacillati</taxon>
        <taxon>Actinomycetota</taxon>
        <taxon>Actinomycetes</taxon>
        <taxon>Streptosporangiales</taxon>
        <taxon>Streptosporangiaceae</taxon>
        <taxon>Nonomuraea</taxon>
    </lineage>
</organism>
<gene>
    <name evidence="2" type="ORF">HNR30_001871</name>
</gene>
<feature type="transmembrane region" description="Helical" evidence="1">
    <location>
        <begin position="59"/>
        <end position="81"/>
    </location>
</feature>
<feature type="transmembrane region" description="Helical" evidence="1">
    <location>
        <begin position="102"/>
        <end position="121"/>
    </location>
</feature>
<evidence type="ECO:0000313" key="3">
    <source>
        <dbReference type="Proteomes" id="UP000530928"/>
    </source>
</evidence>
<keyword evidence="1" id="KW-1133">Transmembrane helix</keyword>
<reference evidence="2 3" key="1">
    <citation type="submission" date="2020-07" db="EMBL/GenBank/DDBJ databases">
        <title>Genomic Encyclopedia of Type Strains, Phase IV (KMG-IV): sequencing the most valuable type-strain genomes for metagenomic binning, comparative biology and taxonomic classification.</title>
        <authorList>
            <person name="Goeker M."/>
        </authorList>
    </citation>
    <scope>NUCLEOTIDE SEQUENCE [LARGE SCALE GENOMIC DNA]</scope>
    <source>
        <strain evidence="2 3">DSM 45533</strain>
    </source>
</reference>
<comment type="caution">
    <text evidence="2">The sequence shown here is derived from an EMBL/GenBank/DDBJ whole genome shotgun (WGS) entry which is preliminary data.</text>
</comment>
<name>A0A7W0HP60_9ACTN</name>
<dbReference type="AlphaFoldDB" id="A0A7W0HP60"/>
<feature type="transmembrane region" description="Helical" evidence="1">
    <location>
        <begin position="127"/>
        <end position="147"/>
    </location>
</feature>
<evidence type="ECO:0000256" key="1">
    <source>
        <dbReference type="SAM" id="Phobius"/>
    </source>
</evidence>
<feature type="transmembrane region" description="Helical" evidence="1">
    <location>
        <begin position="154"/>
        <end position="173"/>
    </location>
</feature>
<dbReference type="EMBL" id="JACDUR010000002">
    <property type="protein sequence ID" value="MBA2890530.1"/>
    <property type="molecule type" value="Genomic_DNA"/>
</dbReference>